<keyword evidence="2 4" id="KW-0663">Pyridoxal phosphate</keyword>
<dbReference type="SUPFAM" id="SSF50621">
    <property type="entry name" value="Alanine racemase C-terminal domain-like"/>
    <property type="match status" value="1"/>
</dbReference>
<comment type="function">
    <text evidence="4">Catalyzes the interconversion of L-alanine and D-alanine. May also act on other amino acids.</text>
</comment>
<feature type="binding site" evidence="4 6">
    <location>
        <position position="126"/>
    </location>
    <ligand>
        <name>substrate</name>
    </ligand>
</feature>
<evidence type="ECO:0000256" key="2">
    <source>
        <dbReference type="ARBA" id="ARBA00022898"/>
    </source>
</evidence>
<dbReference type="GO" id="GO:0030170">
    <property type="term" value="F:pyridoxal phosphate binding"/>
    <property type="evidence" value="ECO:0007669"/>
    <property type="project" value="UniProtKB-UniRule"/>
</dbReference>
<dbReference type="AlphaFoldDB" id="A0A9Q8TYZ0"/>
<dbReference type="EC" id="5.1.1.1" evidence="4"/>
<dbReference type="InterPro" id="IPR000821">
    <property type="entry name" value="Ala_racemase"/>
</dbReference>
<dbReference type="PANTHER" id="PTHR30511">
    <property type="entry name" value="ALANINE RACEMASE"/>
    <property type="match status" value="1"/>
</dbReference>
<feature type="domain" description="Alanine racemase C-terminal" evidence="7">
    <location>
        <begin position="222"/>
        <end position="345"/>
    </location>
</feature>
<dbReference type="Proteomes" id="UP001056381">
    <property type="component" value="Chromosome"/>
</dbReference>
<keyword evidence="3 4" id="KW-0413">Isomerase</keyword>
<feature type="active site" description="Proton acceptor; specific for D-alanine" evidence="4">
    <location>
        <position position="33"/>
    </location>
</feature>
<dbReference type="GO" id="GO:0005829">
    <property type="term" value="C:cytosol"/>
    <property type="evidence" value="ECO:0007669"/>
    <property type="project" value="TreeGrafter"/>
</dbReference>
<gene>
    <name evidence="8" type="primary">alr</name>
    <name evidence="8" type="ORF">M9B40_01660</name>
</gene>
<evidence type="ECO:0000256" key="4">
    <source>
        <dbReference type="HAMAP-Rule" id="MF_01201"/>
    </source>
</evidence>
<evidence type="ECO:0000313" key="8">
    <source>
        <dbReference type="EMBL" id="URQ63489.1"/>
    </source>
</evidence>
<evidence type="ECO:0000256" key="3">
    <source>
        <dbReference type="ARBA" id="ARBA00023235"/>
    </source>
</evidence>
<protein>
    <recommendedName>
        <fullName evidence="4">Alanine racemase</fullName>
        <ecNumber evidence="4">5.1.1.1</ecNumber>
    </recommendedName>
</protein>
<dbReference type="Pfam" id="PF00842">
    <property type="entry name" value="Ala_racemase_C"/>
    <property type="match status" value="1"/>
</dbReference>
<dbReference type="SUPFAM" id="SSF51419">
    <property type="entry name" value="PLP-binding barrel"/>
    <property type="match status" value="1"/>
</dbReference>
<proteinExistence type="inferred from homology"/>
<evidence type="ECO:0000256" key="6">
    <source>
        <dbReference type="PIRSR" id="PIRSR600821-52"/>
    </source>
</evidence>
<dbReference type="PANTHER" id="PTHR30511:SF0">
    <property type="entry name" value="ALANINE RACEMASE, CATABOLIC-RELATED"/>
    <property type="match status" value="1"/>
</dbReference>
<dbReference type="InterPro" id="IPR009006">
    <property type="entry name" value="Ala_racemase/Decarboxylase_C"/>
</dbReference>
<dbReference type="HAMAP" id="MF_01201">
    <property type="entry name" value="Ala_racemase"/>
    <property type="match status" value="1"/>
</dbReference>
<name>A0A9Q8TYZ0_9GAMM</name>
<feature type="active site" description="Proton acceptor; specific for L-alanine" evidence="4">
    <location>
        <position position="243"/>
    </location>
</feature>
<sequence>MRDTELQINLSNLSHNLNILKKNTTSEIQGVLKAFSYGLEINEVVDVIDEHVSCYSVMSIDEAILVRNKSSKPILLLQGVYDLDEYKEVLKYDLDFVIHSDWQLKNLEEGLKYNRLWLKLNTGLNRLGFNADKFESTIKVLEEKGFKNLVLMSHFACADDKGHPLNNKQLQLFEKVTKKFSYKKSLANSGAVFNYPKSHYDIVRPGISVYGGGFYEHGIKPVTNFRSKIISIRNVKKGDSVGYEASWTADKDSLVAVISLGYADGYPLIYKDVPVFIDDKQFHTIGRTSMDMVCVNLGDDSSVKVGDWVEMWNFKTPLNTLAKSINTISYQLLTNISRRVPKNYLE</sequence>
<dbReference type="Gene3D" id="3.20.20.10">
    <property type="entry name" value="Alanine racemase"/>
    <property type="match status" value="1"/>
</dbReference>
<evidence type="ECO:0000256" key="1">
    <source>
        <dbReference type="ARBA" id="ARBA00001933"/>
    </source>
</evidence>
<dbReference type="InterPro" id="IPR001608">
    <property type="entry name" value="Ala_racemase_N"/>
</dbReference>
<dbReference type="PRINTS" id="PR00992">
    <property type="entry name" value="ALARACEMASE"/>
</dbReference>
<dbReference type="Pfam" id="PF01168">
    <property type="entry name" value="Ala_racemase_N"/>
    <property type="match status" value="1"/>
</dbReference>
<accession>A0A9Q8TYZ0</accession>
<dbReference type="SMART" id="SM01005">
    <property type="entry name" value="Ala_racemase_C"/>
    <property type="match status" value="1"/>
</dbReference>
<organism evidence="8 9">
    <name type="scientific">SAR86 cluster bacterium</name>
    <dbReference type="NCBI Taxonomy" id="2030880"/>
    <lineage>
        <taxon>Bacteria</taxon>
        <taxon>Pseudomonadati</taxon>
        <taxon>Pseudomonadota</taxon>
        <taxon>Gammaproteobacteria</taxon>
        <taxon>SAR86 cluster</taxon>
    </lineage>
</organism>
<dbReference type="Gene3D" id="2.40.37.10">
    <property type="entry name" value="Lyase, Ornithine Decarboxylase, Chain A, domain 1"/>
    <property type="match status" value="1"/>
</dbReference>
<dbReference type="GO" id="GO:0030632">
    <property type="term" value="P:D-alanine biosynthetic process"/>
    <property type="evidence" value="ECO:0007669"/>
    <property type="project" value="UniProtKB-UniRule"/>
</dbReference>
<dbReference type="InterPro" id="IPR011079">
    <property type="entry name" value="Ala_racemase_C"/>
</dbReference>
<evidence type="ECO:0000313" key="9">
    <source>
        <dbReference type="Proteomes" id="UP001056381"/>
    </source>
</evidence>
<reference evidence="8" key="1">
    <citation type="submission" date="2022-05" db="EMBL/GenBank/DDBJ databases">
        <title>Single-amplified genomics reveal most streamlined microbe among free-living bacteria.</title>
        <authorList>
            <person name="Roda-Garcia J."/>
            <person name="Haro-Moreno J.M."/>
            <person name="Rodriguez-Valera F."/>
            <person name="Almagro-Moreno S."/>
            <person name="Lopez-Perez M."/>
        </authorList>
    </citation>
    <scope>NUCLEOTIDE SEQUENCE</scope>
    <source>
        <strain evidence="8">TMED112-D2-2</strain>
    </source>
</reference>
<dbReference type="EMBL" id="CP097966">
    <property type="protein sequence ID" value="URQ63489.1"/>
    <property type="molecule type" value="Genomic_DNA"/>
</dbReference>
<evidence type="ECO:0000259" key="7">
    <source>
        <dbReference type="SMART" id="SM01005"/>
    </source>
</evidence>
<comment type="catalytic activity">
    <reaction evidence="4">
        <text>L-alanine = D-alanine</text>
        <dbReference type="Rhea" id="RHEA:20249"/>
        <dbReference type="ChEBI" id="CHEBI:57416"/>
        <dbReference type="ChEBI" id="CHEBI:57972"/>
        <dbReference type="EC" id="5.1.1.1"/>
    </reaction>
</comment>
<comment type="cofactor">
    <cofactor evidence="1 4 5">
        <name>pyridoxal 5'-phosphate</name>
        <dbReference type="ChEBI" id="CHEBI:597326"/>
    </cofactor>
</comment>
<dbReference type="NCBIfam" id="TIGR00492">
    <property type="entry name" value="alr"/>
    <property type="match status" value="1"/>
</dbReference>
<dbReference type="GO" id="GO:0008784">
    <property type="term" value="F:alanine racemase activity"/>
    <property type="evidence" value="ECO:0007669"/>
    <property type="project" value="UniProtKB-UniRule"/>
</dbReference>
<comment type="pathway">
    <text evidence="4">Amino-acid biosynthesis; D-alanine biosynthesis; D-alanine from L-alanine: step 1/1.</text>
</comment>
<evidence type="ECO:0000256" key="5">
    <source>
        <dbReference type="PIRSR" id="PIRSR600821-50"/>
    </source>
</evidence>
<feature type="modified residue" description="N6-(pyridoxal phosphate)lysine" evidence="4 5">
    <location>
        <position position="33"/>
    </location>
</feature>
<comment type="similarity">
    <text evidence="4">Belongs to the alanine racemase family.</text>
</comment>
<feature type="binding site" evidence="4 6">
    <location>
        <position position="290"/>
    </location>
    <ligand>
        <name>substrate</name>
    </ligand>
</feature>
<dbReference type="InterPro" id="IPR029066">
    <property type="entry name" value="PLP-binding_barrel"/>
</dbReference>
<keyword evidence="9" id="KW-1185">Reference proteome</keyword>